<sequence length="507" mass="55901">MTFRELPPFRDLRAFAKYLEQERLLARVGEKVSLVHDMTELHRRVLVAGGPALMFDKAVSPAGPAAMPVLTNLFGTQERVAAGFGVALSRIGELGEMLAALREPAPVDGFKDAMSRWPMVRAALSTRQQVISRPSCQAEVFKGDDVDLGRIPVQTCWPGEPAPLITWGLVITRPPDTDADETAKINIGVYRMQVLGKNRLIMRWLAHRGGAAHHRLWAKQGKDMPVAIAIGVDPATILSAVLPLPETVSELRFSGVLRGERPHVAQALTVPMMIPADAEIVIEGHVSVTETAPEGPYGDHTGYYNSVEQFPVLTVSAITTRRDPIYLSTFTGRPPDEPSVIGSVLNDLALPTMKRQLPEIVDVWLPPEACSYRMAIVAIRKTYPGQARRVMMGLWGMLPQFNYTKTVIVVDEDINTRDWNDVAWALATRMDPSRDLTVIRDTPIDYLDFASPESGLGGKLGIDATNKIGPETHREWGVKLDTTPEVKTRVDALWPQVMAGFKRDGVK</sequence>
<dbReference type="RefSeq" id="WP_088519679.1">
    <property type="nucleotide sequence ID" value="NZ_FYDG01000002.1"/>
</dbReference>
<dbReference type="OrthoDB" id="9809841at2"/>
<accession>A0A212QZT3</accession>
<dbReference type="GO" id="GO:0005829">
    <property type="term" value="C:cytosol"/>
    <property type="evidence" value="ECO:0007669"/>
    <property type="project" value="TreeGrafter"/>
</dbReference>
<dbReference type="SUPFAM" id="SSF50475">
    <property type="entry name" value="FMN-binding split barrel"/>
    <property type="match status" value="1"/>
</dbReference>
<name>A0A212QZT3_RHOAC</name>
<dbReference type="EMBL" id="FYDG01000002">
    <property type="protein sequence ID" value="SNB65067.1"/>
    <property type="molecule type" value="Genomic_DNA"/>
</dbReference>
<dbReference type="FunFam" id="3.40.1670.10:FF:000001">
    <property type="entry name" value="3-octaprenyl-4-hydroxybenzoate carboxy-lyase"/>
    <property type="match status" value="1"/>
</dbReference>
<organism evidence="5 6">
    <name type="scientific">Rhodoblastus acidophilus</name>
    <name type="common">Rhodopseudomonas acidophila</name>
    <dbReference type="NCBI Taxonomy" id="1074"/>
    <lineage>
        <taxon>Bacteria</taxon>
        <taxon>Pseudomonadati</taxon>
        <taxon>Pseudomonadota</taxon>
        <taxon>Alphaproteobacteria</taxon>
        <taxon>Hyphomicrobiales</taxon>
        <taxon>Rhodoblastaceae</taxon>
        <taxon>Rhodoblastus</taxon>
    </lineage>
</organism>
<evidence type="ECO:0000313" key="5">
    <source>
        <dbReference type="EMBL" id="SNB65067.1"/>
    </source>
</evidence>
<comment type="similarity">
    <text evidence="1">Belongs to the UbiD family.</text>
</comment>
<dbReference type="InterPro" id="IPR049381">
    <property type="entry name" value="UbiD-like_C"/>
</dbReference>
<reference evidence="6" key="1">
    <citation type="submission" date="2017-06" db="EMBL/GenBank/DDBJ databases">
        <authorList>
            <person name="Varghese N."/>
            <person name="Submissions S."/>
        </authorList>
    </citation>
    <scope>NUCLEOTIDE SEQUENCE [LARGE SCALE GENOMIC DNA]</scope>
    <source>
        <strain evidence="6">DSM 137</strain>
    </source>
</reference>
<dbReference type="Pfam" id="PF20695">
    <property type="entry name" value="UbiD_N"/>
    <property type="match status" value="1"/>
</dbReference>
<dbReference type="InterPro" id="IPR049383">
    <property type="entry name" value="UbiD-like_N"/>
</dbReference>
<dbReference type="InterPro" id="IPR048304">
    <property type="entry name" value="UbiD_Rift_dom"/>
</dbReference>
<dbReference type="Gene3D" id="1.20.5.570">
    <property type="entry name" value="Single helix bin"/>
    <property type="match status" value="1"/>
</dbReference>
<dbReference type="NCBIfam" id="TIGR00148">
    <property type="entry name" value="UbiD family decarboxylase"/>
    <property type="match status" value="1"/>
</dbReference>
<dbReference type="Pfam" id="PF01977">
    <property type="entry name" value="UbiD"/>
    <property type="match status" value="1"/>
</dbReference>
<dbReference type="GO" id="GO:0006744">
    <property type="term" value="P:ubiquinone biosynthetic process"/>
    <property type="evidence" value="ECO:0007669"/>
    <property type="project" value="TreeGrafter"/>
</dbReference>
<dbReference type="Pfam" id="PF20696">
    <property type="entry name" value="UbiD_C"/>
    <property type="match status" value="1"/>
</dbReference>
<evidence type="ECO:0000259" key="3">
    <source>
        <dbReference type="Pfam" id="PF20695"/>
    </source>
</evidence>
<feature type="domain" description="3-octaprenyl-4-hydroxybenzoate carboxy-lyase-like C-terminal" evidence="4">
    <location>
        <begin position="340"/>
        <end position="464"/>
    </location>
</feature>
<evidence type="ECO:0000259" key="4">
    <source>
        <dbReference type="Pfam" id="PF20696"/>
    </source>
</evidence>
<dbReference type="PANTHER" id="PTHR30108:SF17">
    <property type="entry name" value="FERULIC ACID DECARBOXYLASE 1"/>
    <property type="match status" value="1"/>
</dbReference>
<protein>
    <submittedName>
        <fullName evidence="5">3-octaprenyl-4hydroxybenzoate decarboxylase</fullName>
    </submittedName>
</protein>
<evidence type="ECO:0000256" key="1">
    <source>
        <dbReference type="ARBA" id="ARBA00010021"/>
    </source>
</evidence>
<dbReference type="Proteomes" id="UP000198418">
    <property type="component" value="Unassembled WGS sequence"/>
</dbReference>
<dbReference type="AlphaFoldDB" id="A0A212QZT3"/>
<dbReference type="InterPro" id="IPR002830">
    <property type="entry name" value="UbiD"/>
</dbReference>
<gene>
    <name evidence="5" type="ORF">SAMN06265338_102143</name>
</gene>
<keyword evidence="6" id="KW-1185">Reference proteome</keyword>
<feature type="domain" description="3-octaprenyl-4-hydroxybenzoate carboxy-lyase-like Rift-related" evidence="2">
    <location>
        <begin position="132"/>
        <end position="334"/>
    </location>
</feature>
<dbReference type="GO" id="GO:0008694">
    <property type="term" value="F:4-hydroxy-3-polyprenylbenzoate decarboxylase activity"/>
    <property type="evidence" value="ECO:0007669"/>
    <property type="project" value="TreeGrafter"/>
</dbReference>
<dbReference type="Gene3D" id="3.40.1670.10">
    <property type="entry name" value="UbiD C-terminal domain-like"/>
    <property type="match status" value="1"/>
</dbReference>
<evidence type="ECO:0000259" key="2">
    <source>
        <dbReference type="Pfam" id="PF01977"/>
    </source>
</evidence>
<dbReference type="SUPFAM" id="SSF143968">
    <property type="entry name" value="UbiD C-terminal domain-like"/>
    <property type="match status" value="1"/>
</dbReference>
<proteinExistence type="inferred from homology"/>
<dbReference type="PANTHER" id="PTHR30108">
    <property type="entry name" value="3-OCTAPRENYL-4-HYDROXYBENZOATE CARBOXY-LYASE-RELATED"/>
    <property type="match status" value="1"/>
</dbReference>
<evidence type="ECO:0000313" key="6">
    <source>
        <dbReference type="Proteomes" id="UP000198418"/>
    </source>
</evidence>
<feature type="domain" description="3-octaprenyl-4-hydroxybenzoate carboxy-lyase-like N-terminal" evidence="3">
    <location>
        <begin position="17"/>
        <end position="88"/>
    </location>
</feature>